<dbReference type="Proteomes" id="UP001333110">
    <property type="component" value="Unassembled WGS sequence"/>
</dbReference>
<evidence type="ECO:0000313" key="2">
    <source>
        <dbReference type="Proteomes" id="UP001333110"/>
    </source>
</evidence>
<gene>
    <name evidence="1" type="ORF">QYF61_004822</name>
</gene>
<sequence>MLDNPFREEIFPDIQSKPPLAQLEAISSRPITCYLGEETDPHLSTTSFQWGPHREKCELSTTRLCTPAADTRLAPPVPGCPHSKELHPKFDLLFFVTSCCVVYGTINVDITSVDTTATSCFYVCSWQDSALTNRRIRLGNFELNRTHTRPLDLMGCTEVLRELADIIMRPLLIVFERSGRTGESKKLEPGNYRLINLTSISGKVMDQLILETISKHTKNRKVMGVVSMDLCRGNHA</sequence>
<organism evidence="1 2">
    <name type="scientific">Mycteria americana</name>
    <name type="common">Wood stork</name>
    <dbReference type="NCBI Taxonomy" id="33587"/>
    <lineage>
        <taxon>Eukaryota</taxon>
        <taxon>Metazoa</taxon>
        <taxon>Chordata</taxon>
        <taxon>Craniata</taxon>
        <taxon>Vertebrata</taxon>
        <taxon>Euteleostomi</taxon>
        <taxon>Archelosauria</taxon>
        <taxon>Archosauria</taxon>
        <taxon>Dinosauria</taxon>
        <taxon>Saurischia</taxon>
        <taxon>Theropoda</taxon>
        <taxon>Coelurosauria</taxon>
        <taxon>Aves</taxon>
        <taxon>Neognathae</taxon>
        <taxon>Neoaves</taxon>
        <taxon>Aequornithes</taxon>
        <taxon>Ciconiiformes</taxon>
        <taxon>Ciconiidae</taxon>
        <taxon>Mycteria</taxon>
    </lineage>
</organism>
<protein>
    <submittedName>
        <fullName evidence="1">Uncharacterized protein</fullName>
    </submittedName>
</protein>
<dbReference type="EMBL" id="JAUNZN010000009">
    <property type="protein sequence ID" value="KAK4815607.1"/>
    <property type="molecule type" value="Genomic_DNA"/>
</dbReference>
<comment type="caution">
    <text evidence="1">The sequence shown here is derived from an EMBL/GenBank/DDBJ whole genome shotgun (WGS) entry which is preliminary data.</text>
</comment>
<name>A0AAN7MXK0_MYCAM</name>
<accession>A0AAN7MXK0</accession>
<dbReference type="AlphaFoldDB" id="A0AAN7MXK0"/>
<proteinExistence type="predicted"/>
<reference evidence="1 2" key="1">
    <citation type="journal article" date="2023" name="J. Hered.">
        <title>Chromosome-level genome of the wood stork (Mycteria americana) provides insight into avian chromosome evolution.</title>
        <authorList>
            <person name="Flamio R. Jr."/>
            <person name="Ramstad K.M."/>
        </authorList>
    </citation>
    <scope>NUCLEOTIDE SEQUENCE [LARGE SCALE GENOMIC DNA]</scope>
    <source>
        <strain evidence="1">JAX WOST 10</strain>
    </source>
</reference>
<evidence type="ECO:0000313" key="1">
    <source>
        <dbReference type="EMBL" id="KAK4815607.1"/>
    </source>
</evidence>
<keyword evidence="2" id="KW-1185">Reference proteome</keyword>